<keyword evidence="2" id="KW-0689">Ribosomal protein</keyword>
<proteinExistence type="inferred from homology"/>
<sequence length="153" mass="17202">MPRVHDLCARIQNGFRARLHQIAVPDTKMNLAVSNIMYHEGFVSNVVRGNHQKPDETYTPTTNDNVATRRLWLTLKYASDAPVLSRMNCVSKPSKRITLTVHEMKDLTSGRRAKGVQPLQPGEIAIMSTNQGLMEIHQALEKNVGGEILCRVR</sequence>
<gene>
    <name evidence="4" type="ORF">BZG36_01309</name>
</gene>
<dbReference type="GO" id="GO:0005763">
    <property type="term" value="C:mitochondrial small ribosomal subunit"/>
    <property type="evidence" value="ECO:0007669"/>
    <property type="project" value="EnsemblFungi"/>
</dbReference>
<reference evidence="4 5" key="1">
    <citation type="journal article" date="2017" name="Mycologia">
        <title>Bifiguratus adelaidae, gen. et sp. nov., a new member of Mucoromycotina in endophytic and soil-dwelling habitats.</title>
        <authorList>
            <person name="Torres-Cruz T.J."/>
            <person name="Billingsley Tobias T.L."/>
            <person name="Almatruk M."/>
            <person name="Hesse C."/>
            <person name="Kuske C.R."/>
            <person name="Desiro A."/>
            <person name="Benucci G.M."/>
            <person name="Bonito G."/>
            <person name="Stajich J.E."/>
            <person name="Dunlap C."/>
            <person name="Arnold A.E."/>
            <person name="Porras-Alfaro A."/>
        </authorList>
    </citation>
    <scope>NUCLEOTIDE SEQUENCE [LARGE SCALE GENOMIC DNA]</scope>
    <source>
        <strain evidence="4 5">AZ0501</strain>
    </source>
</reference>
<dbReference type="Pfam" id="PF00410">
    <property type="entry name" value="Ribosomal_S8"/>
    <property type="match status" value="1"/>
</dbReference>
<evidence type="ECO:0000313" key="5">
    <source>
        <dbReference type="Proteomes" id="UP000242875"/>
    </source>
</evidence>
<keyword evidence="5" id="KW-1185">Reference proteome</keyword>
<dbReference type="Gene3D" id="3.30.1370.30">
    <property type="match status" value="1"/>
</dbReference>
<dbReference type="AlphaFoldDB" id="A0A261Y579"/>
<dbReference type="PANTHER" id="PTHR11758">
    <property type="entry name" value="40S RIBOSOMAL PROTEIN S15A"/>
    <property type="match status" value="1"/>
</dbReference>
<dbReference type="EMBL" id="MVBO01000010">
    <property type="protein sequence ID" value="OZJ05769.1"/>
    <property type="molecule type" value="Genomic_DNA"/>
</dbReference>
<dbReference type="InterPro" id="IPR035987">
    <property type="entry name" value="Ribosomal_uS8_sf"/>
</dbReference>
<comment type="similarity">
    <text evidence="1">Belongs to the universal ribosomal protein uS8 family.</text>
</comment>
<dbReference type="OrthoDB" id="409928at2759"/>
<dbReference type="Gene3D" id="3.30.1490.10">
    <property type="match status" value="1"/>
</dbReference>
<dbReference type="GO" id="GO:0006412">
    <property type="term" value="P:translation"/>
    <property type="evidence" value="ECO:0007669"/>
    <property type="project" value="InterPro"/>
</dbReference>
<name>A0A261Y579_9FUNG</name>
<accession>A0A261Y579</accession>
<evidence type="ECO:0008006" key="6">
    <source>
        <dbReference type="Google" id="ProtNLM"/>
    </source>
</evidence>
<comment type="caution">
    <text evidence="4">The sequence shown here is derived from an EMBL/GenBank/DDBJ whole genome shotgun (WGS) entry which is preliminary data.</text>
</comment>
<protein>
    <recommendedName>
        <fullName evidence="6">30S ribosomal protein S8</fullName>
    </recommendedName>
</protein>
<evidence type="ECO:0000256" key="2">
    <source>
        <dbReference type="ARBA" id="ARBA00022980"/>
    </source>
</evidence>
<dbReference type="Proteomes" id="UP000242875">
    <property type="component" value="Unassembled WGS sequence"/>
</dbReference>
<evidence type="ECO:0000313" key="4">
    <source>
        <dbReference type="EMBL" id="OZJ05769.1"/>
    </source>
</evidence>
<evidence type="ECO:0000256" key="3">
    <source>
        <dbReference type="ARBA" id="ARBA00023274"/>
    </source>
</evidence>
<keyword evidence="3" id="KW-0687">Ribonucleoprotein</keyword>
<dbReference type="FunFam" id="3.30.1490.10:FF:000005">
    <property type="entry name" value="Mitochondrial 40S ribosomal protein S8"/>
    <property type="match status" value="1"/>
</dbReference>
<evidence type="ECO:0000256" key="1">
    <source>
        <dbReference type="ARBA" id="ARBA00006471"/>
    </source>
</evidence>
<dbReference type="SUPFAM" id="SSF56047">
    <property type="entry name" value="Ribosomal protein S8"/>
    <property type="match status" value="1"/>
</dbReference>
<organism evidence="4 5">
    <name type="scientific">Bifiguratus adelaidae</name>
    <dbReference type="NCBI Taxonomy" id="1938954"/>
    <lineage>
        <taxon>Eukaryota</taxon>
        <taxon>Fungi</taxon>
        <taxon>Fungi incertae sedis</taxon>
        <taxon>Mucoromycota</taxon>
        <taxon>Mucoromycotina</taxon>
        <taxon>Endogonomycetes</taxon>
        <taxon>Endogonales</taxon>
        <taxon>Endogonales incertae sedis</taxon>
        <taxon>Bifiguratus</taxon>
    </lineage>
</organism>
<dbReference type="GO" id="GO:0003735">
    <property type="term" value="F:structural constituent of ribosome"/>
    <property type="evidence" value="ECO:0007669"/>
    <property type="project" value="EnsemblFungi"/>
</dbReference>
<dbReference type="InterPro" id="IPR000630">
    <property type="entry name" value="Ribosomal_uS8"/>
</dbReference>